<dbReference type="EMBL" id="CP090163">
    <property type="protein sequence ID" value="UJO12151.1"/>
    <property type="molecule type" value="Genomic_DNA"/>
</dbReference>
<reference evidence="4" key="2">
    <citation type="journal article" date="2022" name="Microb. Genom.">
        <title>A chromosome-scale genome assembly of the tomato pathogen Cladosporium fulvum reveals a compartmentalized genome architecture and the presence of a dispensable chromosome.</title>
        <authorList>
            <person name="Zaccaron A.Z."/>
            <person name="Chen L.H."/>
            <person name="Samaras A."/>
            <person name="Stergiopoulos I."/>
        </authorList>
    </citation>
    <scope>NUCLEOTIDE SEQUENCE</scope>
    <source>
        <strain evidence="4">Race5_Kim</strain>
    </source>
</reference>
<dbReference type="InterPro" id="IPR036291">
    <property type="entry name" value="NAD(P)-bd_dom_sf"/>
</dbReference>
<dbReference type="InterPro" id="IPR020843">
    <property type="entry name" value="ER"/>
</dbReference>
<feature type="compositionally biased region" description="Basic and acidic residues" evidence="2">
    <location>
        <begin position="12"/>
        <end position="21"/>
    </location>
</feature>
<dbReference type="InterPro" id="IPR011032">
    <property type="entry name" value="GroES-like_sf"/>
</dbReference>
<dbReference type="AlphaFoldDB" id="A0A9Q8P3V1"/>
<dbReference type="KEGG" id="ffu:CLAFUR5_01535"/>
<organism evidence="4 5">
    <name type="scientific">Passalora fulva</name>
    <name type="common">Tomato leaf mold</name>
    <name type="synonym">Cladosporium fulvum</name>
    <dbReference type="NCBI Taxonomy" id="5499"/>
    <lineage>
        <taxon>Eukaryota</taxon>
        <taxon>Fungi</taxon>
        <taxon>Dikarya</taxon>
        <taxon>Ascomycota</taxon>
        <taxon>Pezizomycotina</taxon>
        <taxon>Dothideomycetes</taxon>
        <taxon>Dothideomycetidae</taxon>
        <taxon>Mycosphaerellales</taxon>
        <taxon>Mycosphaerellaceae</taxon>
        <taxon>Fulvia</taxon>
    </lineage>
</organism>
<evidence type="ECO:0000259" key="3">
    <source>
        <dbReference type="SMART" id="SM00829"/>
    </source>
</evidence>
<dbReference type="Gene3D" id="3.40.50.720">
    <property type="entry name" value="NAD(P)-binding Rossmann-like Domain"/>
    <property type="match status" value="1"/>
</dbReference>
<dbReference type="PANTHER" id="PTHR43205:SF19">
    <property type="entry name" value="ENOYL REDUCTASE (ER) DOMAIN-CONTAINING PROTEIN"/>
    <property type="match status" value="1"/>
</dbReference>
<dbReference type="GeneID" id="71981413"/>
<protein>
    <submittedName>
        <fullName evidence="4">NADP-dependent oxidoreductase</fullName>
    </submittedName>
</protein>
<dbReference type="CDD" id="cd05288">
    <property type="entry name" value="PGDH"/>
    <property type="match status" value="1"/>
</dbReference>
<dbReference type="GO" id="GO:0016628">
    <property type="term" value="F:oxidoreductase activity, acting on the CH-CH group of donors, NAD or NADP as acceptor"/>
    <property type="evidence" value="ECO:0007669"/>
    <property type="project" value="InterPro"/>
</dbReference>
<dbReference type="FunFam" id="3.40.50.720:FF:000121">
    <property type="entry name" value="Prostaglandin reductase 2"/>
    <property type="match status" value="1"/>
</dbReference>
<dbReference type="InterPro" id="IPR041694">
    <property type="entry name" value="ADH_N_2"/>
</dbReference>
<proteinExistence type="predicted"/>
<dbReference type="OrthoDB" id="809632at2759"/>
<dbReference type="SUPFAM" id="SSF51735">
    <property type="entry name" value="NAD(P)-binding Rossmann-fold domains"/>
    <property type="match status" value="1"/>
</dbReference>
<evidence type="ECO:0000313" key="5">
    <source>
        <dbReference type="Proteomes" id="UP000756132"/>
    </source>
</evidence>
<dbReference type="InterPro" id="IPR013149">
    <property type="entry name" value="ADH-like_C"/>
</dbReference>
<dbReference type="OMA" id="DKVMGMT"/>
<name>A0A9Q8P3V1_PASFU</name>
<dbReference type="Gene3D" id="3.90.180.10">
    <property type="entry name" value="Medium-chain alcohol dehydrogenases, catalytic domain"/>
    <property type="match status" value="1"/>
</dbReference>
<feature type="region of interest" description="Disordered" evidence="2">
    <location>
        <begin position="1"/>
        <end position="22"/>
    </location>
</feature>
<evidence type="ECO:0000313" key="4">
    <source>
        <dbReference type="EMBL" id="UJO12151.1"/>
    </source>
</evidence>
<dbReference type="Pfam" id="PF16884">
    <property type="entry name" value="ADH_N_2"/>
    <property type="match status" value="1"/>
</dbReference>
<evidence type="ECO:0000256" key="1">
    <source>
        <dbReference type="ARBA" id="ARBA00023002"/>
    </source>
</evidence>
<evidence type="ECO:0000256" key="2">
    <source>
        <dbReference type="SAM" id="MobiDB-lite"/>
    </source>
</evidence>
<sequence>MVKARQWQLAHQPRDEPKLDGPEQTFKLVETDLPEPKQDEVLVKLLSLSNDPAQRGWIDPDIPAERLYVPPVKVGAPMTAFGVGEVVESRSSQYKKGDTVVGPIGWSEYAVLKAGALQPAKDLPGGKPKTLYLGALGMTGLTAYFGITDVAAAKKDDIVVVSGAAGATGSMVVQIAKKLIGCKKVIGIAGTDDKCRWVEKIGADVCLNYKSKTFAEDLKKETPSPEGFANVYYDNVGGEILDLMLTRMAKGGRIAACGAISAYNTASERTTGLKNWFEVVSMRLNIKGFIVLDFQSKFPQALETFQKALADGKLDLEDSETVVKGSFEDVPKTWLKLFEGSNQGKLVTQIQ</sequence>
<dbReference type="SMART" id="SM00829">
    <property type="entry name" value="PKS_ER"/>
    <property type="match status" value="1"/>
</dbReference>
<feature type="domain" description="Enoyl reductase (ER)" evidence="3">
    <location>
        <begin position="21"/>
        <end position="316"/>
    </location>
</feature>
<gene>
    <name evidence="4" type="ORF">CLAFUR5_01535</name>
</gene>
<dbReference type="RefSeq" id="XP_047756517.1">
    <property type="nucleotide sequence ID" value="XM_047900683.1"/>
</dbReference>
<keyword evidence="5" id="KW-1185">Reference proteome</keyword>
<dbReference type="InterPro" id="IPR045010">
    <property type="entry name" value="MDR_fam"/>
</dbReference>
<accession>A0A9Q8P3V1</accession>
<dbReference type="Proteomes" id="UP000756132">
    <property type="component" value="Chromosome 1"/>
</dbReference>
<dbReference type="SUPFAM" id="SSF50129">
    <property type="entry name" value="GroES-like"/>
    <property type="match status" value="1"/>
</dbReference>
<reference evidence="4" key="1">
    <citation type="submission" date="2021-12" db="EMBL/GenBank/DDBJ databases">
        <authorList>
            <person name="Zaccaron A."/>
            <person name="Stergiopoulos I."/>
        </authorList>
    </citation>
    <scope>NUCLEOTIDE SEQUENCE</scope>
    <source>
        <strain evidence="4">Race5_Kim</strain>
    </source>
</reference>
<keyword evidence="1" id="KW-0560">Oxidoreductase</keyword>
<dbReference type="Pfam" id="PF00107">
    <property type="entry name" value="ADH_zinc_N"/>
    <property type="match status" value="1"/>
</dbReference>
<dbReference type="PANTHER" id="PTHR43205">
    <property type="entry name" value="PROSTAGLANDIN REDUCTASE"/>
    <property type="match status" value="1"/>
</dbReference>